<dbReference type="Pfam" id="PF19078">
    <property type="entry name" value="Big_12"/>
    <property type="match status" value="7"/>
</dbReference>
<dbReference type="InterPro" id="IPR044016">
    <property type="entry name" value="Big_13"/>
</dbReference>
<evidence type="ECO:0000313" key="4">
    <source>
        <dbReference type="EMBL" id="NVI41856.1"/>
    </source>
</evidence>
<feature type="domain" description="Bacterial Ig-like" evidence="3">
    <location>
        <begin position="1826"/>
        <end position="1925"/>
    </location>
</feature>
<feature type="domain" description="Bacterial Ig-like" evidence="3">
    <location>
        <begin position="1618"/>
        <end position="1719"/>
    </location>
</feature>
<evidence type="ECO:0000259" key="3">
    <source>
        <dbReference type="Pfam" id="PF19078"/>
    </source>
</evidence>
<dbReference type="EMBL" id="JAAOLE020000001">
    <property type="protein sequence ID" value="NVI41856.1"/>
    <property type="molecule type" value="Genomic_DNA"/>
</dbReference>
<feature type="region of interest" description="Disordered" evidence="1">
    <location>
        <begin position="213"/>
        <end position="240"/>
    </location>
</feature>
<dbReference type="PANTHER" id="PTHR34677:SF3">
    <property type="entry name" value="BACTERIAL IG-LIKE DOMAIN-CONTAINING PROTEIN"/>
    <property type="match status" value="1"/>
</dbReference>
<proteinExistence type="predicted"/>
<reference evidence="4" key="1">
    <citation type="submission" date="2020-06" db="EMBL/GenBank/DDBJ databases">
        <title>Whole Genome Sequence of Bradyrhizobium sp. Strain 1S1.</title>
        <authorList>
            <person name="Bromfield E.S.P."/>
            <person name="Cloutier S."/>
        </authorList>
    </citation>
    <scope>NUCLEOTIDE SEQUENCE [LARGE SCALE GENOMIC DNA]</scope>
    <source>
        <strain evidence="4">1S1</strain>
    </source>
</reference>
<evidence type="ECO:0000256" key="1">
    <source>
        <dbReference type="SAM" id="MobiDB-lite"/>
    </source>
</evidence>
<evidence type="ECO:0000259" key="2">
    <source>
        <dbReference type="Pfam" id="PF19077"/>
    </source>
</evidence>
<dbReference type="RefSeq" id="WP_166211915.1">
    <property type="nucleotide sequence ID" value="NZ_CP088285.1"/>
</dbReference>
<dbReference type="InterPro" id="IPR013783">
    <property type="entry name" value="Ig-like_fold"/>
</dbReference>
<feature type="domain" description="Bacterial Ig-like" evidence="3">
    <location>
        <begin position="1722"/>
        <end position="1823"/>
    </location>
</feature>
<feature type="domain" description="Bacterial Ig-like" evidence="3">
    <location>
        <begin position="2138"/>
        <end position="2239"/>
    </location>
</feature>
<sequence length="2507" mass="239399">MSNPVVLTLTTSDPVHDYTQLYNAISAISVGGGLAAANTDYIINFSTSGAARTLQLLDDLPAINLMSGSTLTFDGNSDYNNQLGGQDNSDVIDARGYQGFVVVAGKVTFKNLTIVNAVASGGGGGTGGGGGGAGLGGGLFVGQNADVTLNNVNFGSNTAKGGNGGAVDPAGGGGGGGGIGADGGSGNGGGGGGGGFGGQDYYGYHGNGANGYSEAGSDSQHPSTGANSASGTPATIEGAAGGGQGADNYGGIGYGAHASGGASGGGGGGGVGGGGGGIGGANSVGGGPSGTLIGFGGAGGMGGGGGGGIYGGGDGGFAGGGGGSGNGSGYTHTGGDGGFGGGGGGSNGTPGTGGFGAGSGSLAGGGGGGLGAGGDIFVQQGGKLTVIGGTLMDATETGGTGANGAGNGSAYGDIFIQGTMVVTPTHTVPTFSQGLQTVTTLTIGDTIADEKGISGSGTSGKLVVSGGGTLTLTGASTYVGGTQIDAGNTLSITADNNIGGSAGALILNGGTLTTTGGYTFTHDIQLTSNGGTFDISSGTIADTGSISGSGTFMLSGAGTLQLGMGQLAGLTGTFGLSSAHLSLTSSGTFDDALSVSGNSILSIANGTTVTDTALVTGSGNLGIDGGGTLVLGHAANTYGSTTIYSGTVWLAAAGAAGAGNISFTTGIAGTLKIDNAALSGNAFTNTIANFNPGQFVDLTGLHYNTQNPSLNTVSLSGNTLSVSNGTTTDTLTLAGVGAGTSFQLSQDANGGTIVQIVSTRVFNVSNVAELNAAILQMDSGGVNAAQNANYTINITANFSLTSELYALNLLSGSSVTINGSDGHGGTHTIDGINAQRGFFVYAGSVNLENLTIQNTVAAGGGVVRGGGGGGGGAGLGGALFVSSNGSATIDNVTFHNSAAIGGNGGGGGTGSITSGYGFGGGGGMGGRGGSSGGGGIGLGAQGSDSDLFANGSPGIVPNTAGGGKGSDGYLIPFGGGTMLYWYGGSGGANGGGGGAAGWIGSGVRAPYGPGGGIGGGNGADGGNGGFGGGGGDGGNGGFGGGGGYNGDGGFGGGGGIGGVGGFGGGNGGTNGNGAPGGGGGLGAGGTVFVQQGGSLTIKGGSLTNDSGFNAVAGGTNGIGQASGSAYGSGIFIQGNSNLSFAPNNGETLTIANDIADQSGSGGTGANAGTGGLAISGGGTVILGGNNTYTGNTAVSGSGTVVSISSNVNLGAVISILKLGDGTGISFTDGFTQTHNITVAGDPIFNVAASETVTQSGVISDGATPGDVEVTGGGRLVLSAHNTYSGGTVIMGATLELAANGAAGTGAIAFTDGTTDKLVLDAAAFSGTAFGSSVTGFAGGDTIDFGNLAYDATATLSYANGVLVVKNGAGTTLASLNLSFGAGATAGSLSLASDGSATPHLEIRSQASITSVTSDTTGHLTTLNTGKVVTITVNFSNTVSVTGTPELLLNDGKAASYVSGSGSQALVFSYTVQDGDSTSDLQVQSLSLNGGTIKDPGGQDADVSHAATDLHLVIDAIAPTVSVAATPTSLLAGQTSTVTFTFSEAVTGFALPDTTVSGGTLSNLVHVGVNGAHQDIYTATFTPGVADSEAGSVQVNASGYTDIAGNAGAASSAITFSGDTKVPTVHVAADHTALTAGDTAVVTFTFSEAVTGFELGDVTVHGGTLGNLAHAGVDGSGHDVYTATFTPDVTNTEAGSVQVDASSYTDVAGNSGAASNTINFTGDTKAPTVSVSADHTALLAGQTAVVTFTFSEAVAGFGLGDVGVSGGALSSLIHVGVNGAGQDVYTATFTPDVTNAESGSVQVNASSYTDTAGNTGAASNTVNFTGDTMAPTVSVTLNPDTVLAGDLSVATFTFSEAVSGFTLADTAVHGGALSNLVHVGLNVSGQDVYTATFTPDVSDTETGSVQVNASGYSDTAGNAGAASNTATIGGDTLVPTVSIAADRNALLAGQTALVTFTFSEQVADFALGDVAVHGGALGNLVHVGVNGSGQDIYTAIFTPDVSNAEAGSVQVTASAYTDVAGNSGAASGTINFTGDTKAPTVSVAASPSMVLAGQTSVVTFTFSEEVAGFALTDTVVAGGALSNLVHVGLNGSGQDVYTAIFAPDINDVVAGSIRVTAASYTDDAGNSGAASNTANIGGDTHSPTVSVAADHTVLHAGDAALMTFTFSEAVAGFTLGDIAVHGGLLGSLVHVGVNGAGHDIYTAVFTADVTDHLSANLSVTASSYTDIAGNAGAASNSINFSGDTKAPMTPMLMLHQDTGFSGADHITSNPLIDYYKADAADTLRFKADGASSFSTSAPVFTTDGVHSVTVQEVDAAGNVSASSSLTFTLDTSAPHLTGITATPSGGVAATGSLVQLTFGFNEAVHVISGTPTLTLNDGGSAIYDAAATALLGDPSKLVFDHIVSSTDRTGALAVTGFAANGASVVDLAGNAASLSAVSAAFDALHINETIAPAYTLGAITRPELHLDLGGHVIMDAAATTFAGQYGMQYLFLGLPAGTPFSTVPDFHL</sequence>
<evidence type="ECO:0008006" key="5">
    <source>
        <dbReference type="Google" id="ProtNLM"/>
    </source>
</evidence>
<feature type="domain" description="Bacterial Ig-like" evidence="2">
    <location>
        <begin position="2250"/>
        <end position="2330"/>
    </location>
</feature>
<dbReference type="InterPro" id="IPR044048">
    <property type="entry name" value="Big_12"/>
</dbReference>
<organism evidence="4">
    <name type="scientific">Bradyrhizobium septentrionale</name>
    <dbReference type="NCBI Taxonomy" id="1404411"/>
    <lineage>
        <taxon>Bacteria</taxon>
        <taxon>Pseudomonadati</taxon>
        <taxon>Pseudomonadota</taxon>
        <taxon>Alphaproteobacteria</taxon>
        <taxon>Hyphomicrobiales</taxon>
        <taxon>Nitrobacteraceae</taxon>
        <taxon>Bradyrhizobium</taxon>
    </lineage>
</organism>
<feature type="compositionally biased region" description="Polar residues" evidence="1">
    <location>
        <begin position="216"/>
        <end position="233"/>
    </location>
</feature>
<comment type="caution">
    <text evidence="4">The sequence shown here is derived from an EMBL/GenBank/DDBJ whole genome shotgun (WGS) entry which is preliminary data.</text>
</comment>
<feature type="domain" description="Bacterial Ig-like" evidence="3">
    <location>
        <begin position="1930"/>
        <end position="2030"/>
    </location>
</feature>
<dbReference type="PANTHER" id="PTHR34677">
    <property type="match status" value="1"/>
</dbReference>
<feature type="domain" description="Bacterial Ig-like" evidence="3">
    <location>
        <begin position="2034"/>
        <end position="2134"/>
    </location>
</feature>
<gene>
    <name evidence="4" type="ORF">HAP48_001825</name>
</gene>
<feature type="domain" description="Bacterial Ig-like" evidence="3">
    <location>
        <begin position="1514"/>
        <end position="1613"/>
    </location>
</feature>
<dbReference type="Gene3D" id="2.60.40.10">
    <property type="entry name" value="Immunoglobulins"/>
    <property type="match status" value="1"/>
</dbReference>
<protein>
    <recommendedName>
        <fullName evidence="5">Autotransporter domain-containing protein</fullName>
    </recommendedName>
</protein>
<name>A0A973VU26_9BRAD</name>
<accession>A0A973VU26</accession>
<dbReference type="Pfam" id="PF19077">
    <property type="entry name" value="Big_13"/>
    <property type="match status" value="1"/>
</dbReference>